<keyword evidence="2" id="KW-1185">Reference proteome</keyword>
<dbReference type="EMBL" id="CM042880">
    <property type="protein sequence ID" value="KAI4389458.1"/>
    <property type="molecule type" value="Genomic_DNA"/>
</dbReference>
<evidence type="ECO:0000313" key="2">
    <source>
        <dbReference type="Proteomes" id="UP001057402"/>
    </source>
</evidence>
<name>A0ACB9SE12_9MYRT</name>
<accession>A0ACB9SE12</accession>
<gene>
    <name evidence="1" type="ORF">MLD38_001685</name>
</gene>
<sequence>MDLHPFIDHRIRETIETALGLPSHPCTLDSNLLDYEEALSRLRGECSLLRLRLDEKDQLISRAKAEAAMNAQAVRKFVEANRSLAGECAELLVQRNKLETECSLYDHDREALMDFGNEAEERARDAEARVQQLEGEVQRLSDELRLQNHDLENQMDGELAKARMQEDELLESVVSSVIDKGEAELARAFLEAHSSQESCKELLQMWDMLRPSTQKVLSLAAMVRKLEKDKELCRINLRKAEDEVKLFYEENSILQEENKRLLLHYQRERSLSCSRSTSKSGTSAKQTNKRKTSSRANTTPVKRIDFSEAESPRHPLSSLKQNSPDIIRVLSM</sequence>
<dbReference type="Proteomes" id="UP001057402">
    <property type="component" value="Chromosome 1"/>
</dbReference>
<proteinExistence type="predicted"/>
<protein>
    <submittedName>
        <fullName evidence="1">Uncharacterized protein</fullName>
    </submittedName>
</protein>
<reference evidence="2" key="1">
    <citation type="journal article" date="2023" name="Front. Plant Sci.">
        <title>Chromosomal-level genome assembly of Melastoma candidum provides insights into trichome evolution.</title>
        <authorList>
            <person name="Zhong Y."/>
            <person name="Wu W."/>
            <person name="Sun C."/>
            <person name="Zou P."/>
            <person name="Liu Y."/>
            <person name="Dai S."/>
            <person name="Zhou R."/>
        </authorList>
    </citation>
    <scope>NUCLEOTIDE SEQUENCE [LARGE SCALE GENOMIC DNA]</scope>
</reference>
<evidence type="ECO:0000313" key="1">
    <source>
        <dbReference type="EMBL" id="KAI4389458.1"/>
    </source>
</evidence>
<comment type="caution">
    <text evidence="1">The sequence shown here is derived from an EMBL/GenBank/DDBJ whole genome shotgun (WGS) entry which is preliminary data.</text>
</comment>
<organism evidence="1 2">
    <name type="scientific">Melastoma candidum</name>
    <dbReference type="NCBI Taxonomy" id="119954"/>
    <lineage>
        <taxon>Eukaryota</taxon>
        <taxon>Viridiplantae</taxon>
        <taxon>Streptophyta</taxon>
        <taxon>Embryophyta</taxon>
        <taxon>Tracheophyta</taxon>
        <taxon>Spermatophyta</taxon>
        <taxon>Magnoliopsida</taxon>
        <taxon>eudicotyledons</taxon>
        <taxon>Gunneridae</taxon>
        <taxon>Pentapetalae</taxon>
        <taxon>rosids</taxon>
        <taxon>malvids</taxon>
        <taxon>Myrtales</taxon>
        <taxon>Melastomataceae</taxon>
        <taxon>Melastomatoideae</taxon>
        <taxon>Melastomateae</taxon>
        <taxon>Melastoma</taxon>
    </lineage>
</organism>